<proteinExistence type="predicted"/>
<accession>A0A6G1JSI5</accession>
<evidence type="ECO:0000256" key="1">
    <source>
        <dbReference type="SAM" id="MobiDB-lite"/>
    </source>
</evidence>
<organism evidence="2 3">
    <name type="scientific">Pleomassaria siparia CBS 279.74</name>
    <dbReference type="NCBI Taxonomy" id="1314801"/>
    <lineage>
        <taxon>Eukaryota</taxon>
        <taxon>Fungi</taxon>
        <taxon>Dikarya</taxon>
        <taxon>Ascomycota</taxon>
        <taxon>Pezizomycotina</taxon>
        <taxon>Dothideomycetes</taxon>
        <taxon>Pleosporomycetidae</taxon>
        <taxon>Pleosporales</taxon>
        <taxon>Pleomassariaceae</taxon>
        <taxon>Pleomassaria</taxon>
    </lineage>
</organism>
<dbReference type="EMBL" id="MU005789">
    <property type="protein sequence ID" value="KAF2703181.1"/>
    <property type="molecule type" value="Genomic_DNA"/>
</dbReference>
<keyword evidence="3" id="KW-1185">Reference proteome</keyword>
<feature type="region of interest" description="Disordered" evidence="1">
    <location>
        <begin position="1"/>
        <end position="38"/>
    </location>
</feature>
<gene>
    <name evidence="2" type="ORF">K504DRAFT_508353</name>
</gene>
<feature type="compositionally biased region" description="Low complexity" evidence="1">
    <location>
        <begin position="20"/>
        <end position="30"/>
    </location>
</feature>
<protein>
    <submittedName>
        <fullName evidence="2">Uncharacterized protein</fullName>
    </submittedName>
</protein>
<evidence type="ECO:0000313" key="2">
    <source>
        <dbReference type="EMBL" id="KAF2703181.1"/>
    </source>
</evidence>
<sequence>MGQATAAKCKAQSKVRSDEQQQQQQQQQQQKADEERKYVQAAEVGGDYGTGRLTISSSACSSLPCSCCKLTVARHETAHPGNDLFTHAIWLDKAWIHVQGDRVRGGRKHVPVRHTPYVVLCKISMTPTRE</sequence>
<name>A0A6G1JSI5_9PLEO</name>
<reference evidence="2" key="1">
    <citation type="journal article" date="2020" name="Stud. Mycol.">
        <title>101 Dothideomycetes genomes: a test case for predicting lifestyles and emergence of pathogens.</title>
        <authorList>
            <person name="Haridas S."/>
            <person name="Albert R."/>
            <person name="Binder M."/>
            <person name="Bloem J."/>
            <person name="Labutti K."/>
            <person name="Salamov A."/>
            <person name="Andreopoulos B."/>
            <person name="Baker S."/>
            <person name="Barry K."/>
            <person name="Bills G."/>
            <person name="Bluhm B."/>
            <person name="Cannon C."/>
            <person name="Castanera R."/>
            <person name="Culley D."/>
            <person name="Daum C."/>
            <person name="Ezra D."/>
            <person name="Gonzalez J."/>
            <person name="Henrissat B."/>
            <person name="Kuo A."/>
            <person name="Liang C."/>
            <person name="Lipzen A."/>
            <person name="Lutzoni F."/>
            <person name="Magnuson J."/>
            <person name="Mondo S."/>
            <person name="Nolan M."/>
            <person name="Ohm R."/>
            <person name="Pangilinan J."/>
            <person name="Park H.-J."/>
            <person name="Ramirez L."/>
            <person name="Alfaro M."/>
            <person name="Sun H."/>
            <person name="Tritt A."/>
            <person name="Yoshinaga Y."/>
            <person name="Zwiers L.-H."/>
            <person name="Turgeon B."/>
            <person name="Goodwin S."/>
            <person name="Spatafora J."/>
            <person name="Crous P."/>
            <person name="Grigoriev I."/>
        </authorList>
    </citation>
    <scope>NUCLEOTIDE SEQUENCE</scope>
    <source>
        <strain evidence="2">CBS 279.74</strain>
    </source>
</reference>
<dbReference type="AlphaFoldDB" id="A0A6G1JSI5"/>
<evidence type="ECO:0000313" key="3">
    <source>
        <dbReference type="Proteomes" id="UP000799428"/>
    </source>
</evidence>
<dbReference type="Proteomes" id="UP000799428">
    <property type="component" value="Unassembled WGS sequence"/>
</dbReference>